<sequence>MKVYLDGEWSTEAKISVLDRGFMYGEGVYESLRTYSGNIFSPRKHYERFKRSAGILGIPFEVEFTEFMKILNEGIEGMESDCTIRTVITNGDGKKPAFLVYVMELQAPDPDLYTYGVNVGISKFRRIQDVAIPSALKTTSHASSMMARQGKENFYEILMLNDKGFVAEGLMSNIFFVENLNLITPSIETGILDGITREVVIDLARSLEIKVEERLVNVDELFNCSEMFLTRTSAALIPVRKIESRLLFENEPGGVTQFLMENFNSYILQRQDLWFQQ</sequence>
<protein>
    <submittedName>
        <fullName evidence="4">Aminotransferase class IV</fullName>
    </submittedName>
</protein>
<keyword evidence="4" id="KW-0808">Transferase</keyword>
<gene>
    <name evidence="4" type="ORF">ENX73_03995</name>
</gene>
<dbReference type="Pfam" id="PF01063">
    <property type="entry name" value="Aminotran_4"/>
    <property type="match status" value="1"/>
</dbReference>
<comment type="similarity">
    <text evidence="2">Belongs to the class-IV pyridoxal-phosphate-dependent aminotransferase family.</text>
</comment>
<keyword evidence="4" id="KW-0032">Aminotransferase</keyword>
<evidence type="ECO:0000256" key="2">
    <source>
        <dbReference type="ARBA" id="ARBA00009320"/>
    </source>
</evidence>
<dbReference type="Gene3D" id="3.20.10.10">
    <property type="entry name" value="D-amino Acid Aminotransferase, subunit A, domain 2"/>
    <property type="match status" value="1"/>
</dbReference>
<organism evidence="4">
    <name type="scientific">Mesoaciditoga lauensis</name>
    <dbReference type="NCBI Taxonomy" id="1495039"/>
    <lineage>
        <taxon>Bacteria</taxon>
        <taxon>Thermotogati</taxon>
        <taxon>Thermotogota</taxon>
        <taxon>Thermotogae</taxon>
        <taxon>Mesoaciditogales</taxon>
        <taxon>Mesoaciditogaceae</taxon>
        <taxon>Mesoaciditoga</taxon>
    </lineage>
</organism>
<reference evidence="4" key="1">
    <citation type="journal article" date="2020" name="mSystems">
        <title>Genome- and Community-Level Interaction Insights into Carbon Utilization and Element Cycling Functions of Hydrothermarchaeota in Hydrothermal Sediment.</title>
        <authorList>
            <person name="Zhou Z."/>
            <person name="Liu Y."/>
            <person name="Xu W."/>
            <person name="Pan J."/>
            <person name="Luo Z.H."/>
            <person name="Li M."/>
        </authorList>
    </citation>
    <scope>NUCLEOTIDE SEQUENCE [LARGE SCALE GENOMIC DNA]</scope>
    <source>
        <strain evidence="4">SpSt-966</strain>
    </source>
</reference>
<dbReference type="GO" id="GO:0046394">
    <property type="term" value="P:carboxylic acid biosynthetic process"/>
    <property type="evidence" value="ECO:0007669"/>
    <property type="project" value="UniProtKB-ARBA"/>
</dbReference>
<dbReference type="AlphaFoldDB" id="A0A7V3REV6"/>
<dbReference type="CDD" id="cd00449">
    <property type="entry name" value="PLPDE_IV"/>
    <property type="match status" value="1"/>
</dbReference>
<dbReference type="GO" id="GO:0008483">
    <property type="term" value="F:transaminase activity"/>
    <property type="evidence" value="ECO:0007669"/>
    <property type="project" value="UniProtKB-KW"/>
</dbReference>
<evidence type="ECO:0000256" key="1">
    <source>
        <dbReference type="ARBA" id="ARBA00001933"/>
    </source>
</evidence>
<name>A0A7V3REV6_9BACT</name>
<evidence type="ECO:0000256" key="3">
    <source>
        <dbReference type="ARBA" id="ARBA00022898"/>
    </source>
</evidence>
<dbReference type="Gene3D" id="3.30.470.10">
    <property type="match status" value="1"/>
</dbReference>
<dbReference type="SUPFAM" id="SSF56752">
    <property type="entry name" value="D-aminoacid aminotransferase-like PLP-dependent enzymes"/>
    <property type="match status" value="1"/>
</dbReference>
<keyword evidence="3" id="KW-0663">Pyridoxal phosphate</keyword>
<dbReference type="InterPro" id="IPR043132">
    <property type="entry name" value="BCAT-like_C"/>
</dbReference>
<evidence type="ECO:0000313" key="4">
    <source>
        <dbReference type="EMBL" id="HGE75267.1"/>
    </source>
</evidence>
<dbReference type="GO" id="GO:0008652">
    <property type="term" value="P:amino acid biosynthetic process"/>
    <property type="evidence" value="ECO:0007669"/>
    <property type="project" value="UniProtKB-ARBA"/>
</dbReference>
<dbReference type="InterPro" id="IPR050571">
    <property type="entry name" value="Class-IV_PLP-Dep_Aminotrnsfr"/>
</dbReference>
<dbReference type="InterPro" id="IPR043131">
    <property type="entry name" value="BCAT-like_N"/>
</dbReference>
<dbReference type="PANTHER" id="PTHR42743">
    <property type="entry name" value="AMINO-ACID AMINOTRANSFERASE"/>
    <property type="match status" value="1"/>
</dbReference>
<proteinExistence type="inferred from homology"/>
<dbReference type="FunFam" id="3.20.10.10:FF:000002">
    <property type="entry name" value="D-alanine aminotransferase"/>
    <property type="match status" value="1"/>
</dbReference>
<comment type="caution">
    <text evidence="4">The sequence shown here is derived from an EMBL/GenBank/DDBJ whole genome shotgun (WGS) entry which is preliminary data.</text>
</comment>
<dbReference type="EMBL" id="DTPE01000170">
    <property type="protein sequence ID" value="HGE75267.1"/>
    <property type="molecule type" value="Genomic_DNA"/>
</dbReference>
<dbReference type="InterPro" id="IPR001544">
    <property type="entry name" value="Aminotrans_IV"/>
</dbReference>
<dbReference type="InterPro" id="IPR036038">
    <property type="entry name" value="Aminotransferase-like"/>
</dbReference>
<comment type="cofactor">
    <cofactor evidence="1">
        <name>pyridoxal 5'-phosphate</name>
        <dbReference type="ChEBI" id="CHEBI:597326"/>
    </cofactor>
</comment>
<dbReference type="PANTHER" id="PTHR42743:SF4">
    <property type="entry name" value="BRANCHED-CHAIN-AMINO-ACID AMINOTRANSFERASE-RELATED"/>
    <property type="match status" value="1"/>
</dbReference>
<accession>A0A7V3REV6</accession>